<dbReference type="PRINTS" id="PR00069">
    <property type="entry name" value="ALDKETRDTASE"/>
</dbReference>
<evidence type="ECO:0000256" key="4">
    <source>
        <dbReference type="ARBA" id="ARBA00047534"/>
    </source>
</evidence>
<keyword evidence="2" id="KW-0560">Oxidoreductase</keyword>
<proteinExistence type="predicted"/>
<evidence type="ECO:0000256" key="1">
    <source>
        <dbReference type="ARBA" id="ARBA00012845"/>
    </source>
</evidence>
<evidence type="ECO:0000313" key="12">
    <source>
        <dbReference type="EMBL" id="KAK5950702.1"/>
    </source>
</evidence>
<evidence type="ECO:0000256" key="3">
    <source>
        <dbReference type="ARBA" id="ARBA00025065"/>
    </source>
</evidence>
<evidence type="ECO:0000313" key="13">
    <source>
        <dbReference type="Proteomes" id="UP001316803"/>
    </source>
</evidence>
<feature type="domain" description="NADP-dependent oxidoreductase" evidence="11">
    <location>
        <begin position="48"/>
        <end position="322"/>
    </location>
</feature>
<evidence type="ECO:0000256" key="9">
    <source>
        <dbReference type="SAM" id="MobiDB-lite"/>
    </source>
</evidence>
<reference evidence="12 13" key="1">
    <citation type="submission" date="2022-12" db="EMBL/GenBank/DDBJ databases">
        <title>Genomic features and morphological characterization of a novel Knufia sp. strain isolated from spacecraft assembly facility.</title>
        <authorList>
            <person name="Teixeira M."/>
            <person name="Chander A.M."/>
            <person name="Stajich J.E."/>
            <person name="Venkateswaran K."/>
        </authorList>
    </citation>
    <scope>NUCLEOTIDE SEQUENCE [LARGE SCALE GENOMIC DNA]</scope>
    <source>
        <strain evidence="12 13">FJI-L2-BK-P2</strain>
    </source>
</reference>
<dbReference type="PROSITE" id="PS00062">
    <property type="entry name" value="ALDOKETO_REDUCTASE_2"/>
    <property type="match status" value="1"/>
</dbReference>
<feature type="chain" id="PRO_5043022860" description="D-xylose reductase [NAD(P)H]" evidence="10">
    <location>
        <begin position="19"/>
        <end position="358"/>
    </location>
</feature>
<dbReference type="Pfam" id="PF00248">
    <property type="entry name" value="Aldo_ket_red"/>
    <property type="match status" value="1"/>
</dbReference>
<comment type="function">
    <text evidence="3">Catalyzes the initial reaction in the xylose utilization pathway by reducing D-xylose into xylitol. Xylose is a major component of hemicelluloses such as xylan. Most fungi utilize D-xylose via three enzymatic reactions, xylose reductase (XR), xylitol dehydrogenase (XDH), and xylulokinase, to form xylulose 5-phosphate, which enters pentose phosphate pathway.</text>
</comment>
<organism evidence="12 13">
    <name type="scientific">Knufia fluminis</name>
    <dbReference type="NCBI Taxonomy" id="191047"/>
    <lineage>
        <taxon>Eukaryota</taxon>
        <taxon>Fungi</taxon>
        <taxon>Dikarya</taxon>
        <taxon>Ascomycota</taxon>
        <taxon>Pezizomycotina</taxon>
        <taxon>Eurotiomycetes</taxon>
        <taxon>Chaetothyriomycetidae</taxon>
        <taxon>Chaetothyriales</taxon>
        <taxon>Trichomeriaceae</taxon>
        <taxon>Knufia</taxon>
    </lineage>
</organism>
<gene>
    <name evidence="12" type="ORF">OHC33_008369</name>
</gene>
<comment type="catalytic activity">
    <reaction evidence="4">
        <text>xylitol + NADP(+) = D-xylose + NADPH + H(+)</text>
        <dbReference type="Rhea" id="RHEA:27445"/>
        <dbReference type="ChEBI" id="CHEBI:15378"/>
        <dbReference type="ChEBI" id="CHEBI:17151"/>
        <dbReference type="ChEBI" id="CHEBI:53455"/>
        <dbReference type="ChEBI" id="CHEBI:57783"/>
        <dbReference type="ChEBI" id="CHEBI:58349"/>
        <dbReference type="EC" id="1.1.1.307"/>
    </reaction>
</comment>
<dbReference type="InterPro" id="IPR020471">
    <property type="entry name" value="AKR"/>
</dbReference>
<dbReference type="Gene3D" id="3.20.20.100">
    <property type="entry name" value="NADP-dependent oxidoreductase domain"/>
    <property type="match status" value="1"/>
</dbReference>
<protein>
    <recommendedName>
        <fullName evidence="1">D-xylose reductase [NAD(P)H]</fullName>
        <ecNumber evidence="1">1.1.1.307</ecNumber>
    </recommendedName>
</protein>
<feature type="site" description="Lowers pKa of active site Tyr" evidence="8">
    <location>
        <position position="108"/>
    </location>
</feature>
<evidence type="ECO:0000256" key="5">
    <source>
        <dbReference type="ARBA" id="ARBA00049485"/>
    </source>
</evidence>
<feature type="binding site" evidence="7">
    <location>
        <position position="141"/>
    </location>
    <ligand>
        <name>substrate</name>
    </ligand>
</feature>
<evidence type="ECO:0000259" key="11">
    <source>
        <dbReference type="Pfam" id="PF00248"/>
    </source>
</evidence>
<dbReference type="Proteomes" id="UP001316803">
    <property type="component" value="Unassembled WGS sequence"/>
</dbReference>
<dbReference type="InterPro" id="IPR018170">
    <property type="entry name" value="Aldo/ket_reductase_CS"/>
</dbReference>
<dbReference type="SUPFAM" id="SSF51430">
    <property type="entry name" value="NAD(P)-linked oxidoreductase"/>
    <property type="match status" value="1"/>
</dbReference>
<comment type="caution">
    <text evidence="12">The sequence shown here is derived from an EMBL/GenBank/DDBJ whole genome shotgun (WGS) entry which is preliminary data.</text>
</comment>
<dbReference type="InterPro" id="IPR036812">
    <property type="entry name" value="NAD(P)_OxRdtase_dom_sf"/>
</dbReference>
<evidence type="ECO:0000256" key="8">
    <source>
        <dbReference type="PIRSR" id="PIRSR000097-3"/>
    </source>
</evidence>
<accession>A0AAN8I267</accession>
<feature type="signal peptide" evidence="10">
    <location>
        <begin position="1"/>
        <end position="18"/>
    </location>
</feature>
<dbReference type="GO" id="GO:0016491">
    <property type="term" value="F:oxidoreductase activity"/>
    <property type="evidence" value="ECO:0007669"/>
    <property type="project" value="UniProtKB-KW"/>
</dbReference>
<dbReference type="AlphaFoldDB" id="A0AAN8I267"/>
<dbReference type="InterPro" id="IPR023210">
    <property type="entry name" value="NADP_OxRdtase_dom"/>
</dbReference>
<keyword evidence="10" id="KW-0732">Signal</keyword>
<feature type="region of interest" description="Disordered" evidence="9">
    <location>
        <begin position="18"/>
        <end position="42"/>
    </location>
</feature>
<dbReference type="CDD" id="cd19071">
    <property type="entry name" value="AKR_AKR1-5-like"/>
    <property type="match status" value="1"/>
</dbReference>
<comment type="catalytic activity">
    <reaction evidence="5">
        <text>xylitol + NAD(+) = D-xylose + NADH + H(+)</text>
        <dbReference type="Rhea" id="RHEA:27441"/>
        <dbReference type="ChEBI" id="CHEBI:15378"/>
        <dbReference type="ChEBI" id="CHEBI:17151"/>
        <dbReference type="ChEBI" id="CHEBI:53455"/>
        <dbReference type="ChEBI" id="CHEBI:57540"/>
        <dbReference type="ChEBI" id="CHEBI:57945"/>
        <dbReference type="EC" id="1.1.1.307"/>
    </reaction>
</comment>
<sequence length="358" mass="39965">MKTTTILTLLGGLSSTTANTIPTSKGGKHQKPIHPSPPHHSPISSIPPIGLGLWNSKDKDATHAILSAFTHNYTHLDGAAAYSNEEYVGLALTNKTSPPRHTYWLTSKLWNTMHKPENVPVGFNKTLSELNTTYLDLYLMHWPVAFLPDKGGRSVIDQDTSITDTWKAMETLASAYKASSGAYGARHIGVSNFSPRQLDQIMKMCTICPYAHEFETHPYLQQQEFVNWHHEHDIKVIAYSPLANINPTYKDVMPELKPILEDPFWEAVAKKKNCTVAQAVLGWGVARDTIVIPKSVHEKRIAENIGSMEVSFTEGELEEINKEDKKVRFNNPSKDWGVDLFEGLDAGSNRFLMADGEL</sequence>
<dbReference type="EMBL" id="JAKLMC020000025">
    <property type="protein sequence ID" value="KAK5950702.1"/>
    <property type="molecule type" value="Genomic_DNA"/>
</dbReference>
<dbReference type="PANTHER" id="PTHR11732">
    <property type="entry name" value="ALDO/KETO REDUCTASE"/>
    <property type="match status" value="1"/>
</dbReference>
<dbReference type="EC" id="1.1.1.307" evidence="1"/>
<feature type="active site" description="Proton donor" evidence="6">
    <location>
        <position position="82"/>
    </location>
</feature>
<evidence type="ECO:0000256" key="6">
    <source>
        <dbReference type="PIRSR" id="PIRSR000097-1"/>
    </source>
</evidence>
<keyword evidence="13" id="KW-1185">Reference proteome</keyword>
<dbReference type="PIRSF" id="PIRSF000097">
    <property type="entry name" value="AKR"/>
    <property type="match status" value="1"/>
</dbReference>
<evidence type="ECO:0000256" key="7">
    <source>
        <dbReference type="PIRSR" id="PIRSR000097-2"/>
    </source>
</evidence>
<evidence type="ECO:0000256" key="10">
    <source>
        <dbReference type="SAM" id="SignalP"/>
    </source>
</evidence>
<evidence type="ECO:0000256" key="2">
    <source>
        <dbReference type="ARBA" id="ARBA00023002"/>
    </source>
</evidence>
<name>A0AAN8I267_9EURO</name>